<gene>
    <name evidence="4" type="ORF">MKW98_006625</name>
</gene>
<name>A0AAD4XQV1_9MAGN</name>
<dbReference type="FunFam" id="1.25.40.10:FF:000158">
    <property type="entry name" value="pentatricopeptide repeat-containing protein At2g33680"/>
    <property type="match status" value="1"/>
</dbReference>
<keyword evidence="5" id="KW-1185">Reference proteome</keyword>
<dbReference type="NCBIfam" id="TIGR00756">
    <property type="entry name" value="PPR"/>
    <property type="match status" value="2"/>
</dbReference>
<dbReference type="InterPro" id="IPR011990">
    <property type="entry name" value="TPR-like_helical_dom_sf"/>
</dbReference>
<dbReference type="InterPro" id="IPR046960">
    <property type="entry name" value="PPR_At4g14850-like_plant"/>
</dbReference>
<keyword evidence="2" id="KW-0677">Repeat</keyword>
<dbReference type="Pfam" id="PF20430">
    <property type="entry name" value="Eplus_motif"/>
    <property type="match status" value="1"/>
</dbReference>
<dbReference type="PANTHER" id="PTHR47926">
    <property type="entry name" value="PENTATRICOPEPTIDE REPEAT-CONTAINING PROTEIN"/>
    <property type="match status" value="1"/>
</dbReference>
<evidence type="ECO:0000313" key="4">
    <source>
        <dbReference type="EMBL" id="KAI3944464.1"/>
    </source>
</evidence>
<dbReference type="InterPro" id="IPR002885">
    <property type="entry name" value="PPR_rpt"/>
</dbReference>
<feature type="repeat" description="PPR" evidence="3">
    <location>
        <begin position="179"/>
        <end position="213"/>
    </location>
</feature>
<dbReference type="GO" id="GO:0099402">
    <property type="term" value="P:plant organ development"/>
    <property type="evidence" value="ECO:0007669"/>
    <property type="project" value="UniProtKB-ARBA"/>
</dbReference>
<dbReference type="PANTHER" id="PTHR47926:SF537">
    <property type="entry name" value="PENTACOTRIPEPTIDE-REPEAT REGION OF PRORP DOMAIN-CONTAINING PROTEIN"/>
    <property type="match status" value="1"/>
</dbReference>
<evidence type="ECO:0000256" key="2">
    <source>
        <dbReference type="ARBA" id="ARBA00022737"/>
    </source>
</evidence>
<dbReference type="Pfam" id="PF01535">
    <property type="entry name" value="PPR"/>
    <property type="match status" value="5"/>
</dbReference>
<protein>
    <submittedName>
        <fullName evidence="4">Uncharacterized protein</fullName>
    </submittedName>
</protein>
<proteinExistence type="inferred from homology"/>
<dbReference type="GO" id="GO:0003723">
    <property type="term" value="F:RNA binding"/>
    <property type="evidence" value="ECO:0007669"/>
    <property type="project" value="InterPro"/>
</dbReference>
<dbReference type="FunFam" id="1.25.40.10:FF:000470">
    <property type="entry name" value="Pentatricopeptide repeat-containing protein At5g66520"/>
    <property type="match status" value="1"/>
</dbReference>
<feature type="repeat" description="PPR" evidence="3">
    <location>
        <begin position="47"/>
        <end position="81"/>
    </location>
</feature>
<dbReference type="Proteomes" id="UP001202328">
    <property type="component" value="Unassembled WGS sequence"/>
</dbReference>
<dbReference type="Gene3D" id="1.25.40.10">
    <property type="entry name" value="Tetratricopeptide repeat domain"/>
    <property type="match status" value="4"/>
</dbReference>
<dbReference type="Pfam" id="PF20431">
    <property type="entry name" value="E_motif"/>
    <property type="match status" value="1"/>
</dbReference>
<dbReference type="Pfam" id="PF13041">
    <property type="entry name" value="PPR_2"/>
    <property type="match status" value="2"/>
</dbReference>
<evidence type="ECO:0000256" key="1">
    <source>
        <dbReference type="ARBA" id="ARBA00006643"/>
    </source>
</evidence>
<evidence type="ECO:0000313" key="5">
    <source>
        <dbReference type="Proteomes" id="UP001202328"/>
    </source>
</evidence>
<dbReference type="GO" id="GO:0009451">
    <property type="term" value="P:RNA modification"/>
    <property type="evidence" value="ECO:0007669"/>
    <property type="project" value="InterPro"/>
</dbReference>
<accession>A0AAD4XQV1</accession>
<organism evidence="4 5">
    <name type="scientific">Papaver atlanticum</name>
    <dbReference type="NCBI Taxonomy" id="357466"/>
    <lineage>
        <taxon>Eukaryota</taxon>
        <taxon>Viridiplantae</taxon>
        <taxon>Streptophyta</taxon>
        <taxon>Embryophyta</taxon>
        <taxon>Tracheophyta</taxon>
        <taxon>Spermatophyta</taxon>
        <taxon>Magnoliopsida</taxon>
        <taxon>Ranunculales</taxon>
        <taxon>Papaveraceae</taxon>
        <taxon>Papaveroideae</taxon>
        <taxon>Papaver</taxon>
    </lineage>
</organism>
<dbReference type="FunFam" id="1.25.40.10:FF:000333">
    <property type="entry name" value="Pentatricopeptide repeat-containing protein"/>
    <property type="match status" value="1"/>
</dbReference>
<evidence type="ECO:0000256" key="3">
    <source>
        <dbReference type="PROSITE-ProRule" id="PRU00708"/>
    </source>
</evidence>
<comment type="caution">
    <text evidence="4">The sequence shown here is derived from an EMBL/GenBank/DDBJ whole genome shotgun (WGS) entry which is preliminary data.</text>
</comment>
<dbReference type="InterPro" id="IPR046849">
    <property type="entry name" value="E2_motif"/>
</dbReference>
<dbReference type="AlphaFoldDB" id="A0AAD4XQV1"/>
<dbReference type="PROSITE" id="PS51375">
    <property type="entry name" value="PPR"/>
    <property type="match status" value="2"/>
</dbReference>
<reference evidence="4" key="1">
    <citation type="submission" date="2022-04" db="EMBL/GenBank/DDBJ databases">
        <title>A functionally conserved STORR gene fusion in Papaver species that diverged 16.8 million years ago.</title>
        <authorList>
            <person name="Catania T."/>
        </authorList>
    </citation>
    <scope>NUCLEOTIDE SEQUENCE</scope>
    <source>
        <strain evidence="4">S-188037</strain>
    </source>
</reference>
<dbReference type="EMBL" id="JAJJMB010004055">
    <property type="protein sequence ID" value="KAI3944464.1"/>
    <property type="molecule type" value="Genomic_DNA"/>
</dbReference>
<comment type="similarity">
    <text evidence="1">Belongs to the PPR family. PCMP-H subfamily.</text>
</comment>
<dbReference type="InterPro" id="IPR046848">
    <property type="entry name" value="E_motif"/>
</dbReference>
<sequence>MTQIHAHIIRNSIHQNNFVVTKLVSYCFSSHNPCYATKVFDQILEPNTILWNNMIKGFVHVSLYEQALLYYIDMLSYGSKPNNFTYPFLLKACSKLFAFEEGKVLHGHILKLGFNSDVYVQTSLLDLYGSCGDIVASRNVFDRMSERDVVASNAMLVGYTRIGLVEIAEKLFSEMPVRNVSSWTTMISGYVQVENSVKALEVFQEMQMKGVRPDKLTVITVLSAISNLGSLEMGKWVHDYVKSKEIEIDGFVGTSLIDMYSKCGSINEARGVFDKINQRTISCYNAMISGYAVHGLAERLRIGIDDVTMIGVLSACSHSGLVDLGYMYFDSMKEKYGIEPKVEHYGCIVDLLGRAGKFDKAMEIVESTEADIVLLGEELARRVYKLDPTNSGLMVLKSNLFAVEGKWEEAAGVRRSMKDKGIRKKPGCSWIEVDNVVHKFFAGDDSHPFSKDIYAKLEELSEKLKLYMNK</sequence>